<dbReference type="SUPFAM" id="SSF81301">
    <property type="entry name" value="Nucleotidyltransferase"/>
    <property type="match status" value="1"/>
</dbReference>
<dbReference type="SUPFAM" id="SSF81631">
    <property type="entry name" value="PAP/OAS1 substrate-binding domain"/>
    <property type="match status" value="1"/>
</dbReference>
<comment type="caution">
    <text evidence="6">The sequence shown here is derived from an EMBL/GenBank/DDBJ whole genome shotgun (WGS) entry which is preliminary data.</text>
</comment>
<dbReference type="Pfam" id="PF22600">
    <property type="entry name" value="MTPAP-like_central"/>
    <property type="match status" value="1"/>
</dbReference>
<feature type="domain" description="Poly(A) RNA polymerase mitochondrial-like central palm" evidence="5">
    <location>
        <begin position="1140"/>
        <end position="1245"/>
    </location>
</feature>
<protein>
    <recommendedName>
        <fullName evidence="8">Polymerase nucleotidyl transferase domain-containing protein</fullName>
    </recommendedName>
</protein>
<dbReference type="Gene3D" id="1.10.1410.10">
    <property type="match status" value="1"/>
</dbReference>
<keyword evidence="1" id="KW-0479">Metal-binding</keyword>
<feature type="region of interest" description="Disordered" evidence="3">
    <location>
        <begin position="507"/>
        <end position="528"/>
    </location>
</feature>
<feature type="region of interest" description="Disordered" evidence="3">
    <location>
        <begin position="962"/>
        <end position="1022"/>
    </location>
</feature>
<dbReference type="InterPro" id="IPR054708">
    <property type="entry name" value="MTPAP-like_central"/>
</dbReference>
<dbReference type="Proteomes" id="UP001558713">
    <property type="component" value="Unassembled WGS sequence"/>
</dbReference>
<keyword evidence="7" id="KW-1185">Reference proteome</keyword>
<dbReference type="PANTHER" id="PTHR23092:SF48">
    <property type="entry name" value="NUCLEOTIDYLTRANSFERASE FAMILY PROTEIN"/>
    <property type="match status" value="1"/>
</dbReference>
<evidence type="ECO:0008006" key="8">
    <source>
        <dbReference type="Google" id="ProtNLM"/>
    </source>
</evidence>
<dbReference type="CDD" id="cd05402">
    <property type="entry name" value="NT_PAP_TUTase"/>
    <property type="match status" value="1"/>
</dbReference>
<evidence type="ECO:0000313" key="6">
    <source>
        <dbReference type="EMBL" id="KAL1213562.1"/>
    </source>
</evidence>
<dbReference type="Gene3D" id="3.30.460.10">
    <property type="entry name" value="Beta Polymerase, domain 2"/>
    <property type="match status" value="1"/>
</dbReference>
<feature type="compositionally biased region" description="Basic residues" evidence="3">
    <location>
        <begin position="507"/>
        <end position="522"/>
    </location>
</feature>
<accession>A0ABD1B4H9</accession>
<dbReference type="InterPro" id="IPR043519">
    <property type="entry name" value="NT_sf"/>
</dbReference>
<proteinExistence type="predicted"/>
<sequence>MENRHLPSKFSSASSMARNQLIDSLTSHISLYHSHSSSSSTPNTSPNPRSAILRWFSSLSVHQRLSHLTFVDPKFVQIVIQMLGYIRTKGRGSFIILPDLPSSDLPSLCFKKSRGLISRIAESNGSERWIFDSTRLFGSREGERAQDCSCSVNSLDSVVMAEEFLRNVDLFVETMDALSNGAFLKGEESDLGSNWVELDWLKAKGYYSMEAFIANRLEVSLRLAWLNTNSGKRRGIKLKEKLNAAAAAANAYWRKKACADWWQNLDAATHKKIWTCLLGKSAKSVIYEILREANQAPQGEMWLFNFGGGTASARKGRTDTSAVSFSDMILEPNYLSSKPNTVASNLSGLYVLQEFASLLILCQNGFVPVQSVFFSSLGSLTTLVDCILRKLRGLLMLISVDSVKVELLEDNTQKCSPSSSSKQRLGSTSRKHKGKTRNMKKQTPEAKSDKNVNLSAKSLKKDQAKLEFSNNKDAVECKKVPTASTMTHCSEASASNMEVVPGLVARKGRTKKKRKEKNKTRKYSSLGNTEEVNKSVVNSSAIEKAPGCDSSCTSANQIPEEDIDTQSIREHGSVTCERNVSGTGAAVNGAVKCECSVEGELHDKAKTHVISSVFTSAGSAGGQSCENVNSQKSCCPGDRKDILTTSNGRSRTLEEGESQRIHHQRRKAGYGIASSSSEFVSYEWPAVAPMYFSHVNSHLPTATDRLHLDVGHSLHYVRQPFVSTVHHARNASIEGSQGTHKQVLTRPMPMSLDWPPMVHSNCGLTTAFTCNYDSGILVDIPEQKIKPELGNECENNWMLEEDFEMHTVSGVDYNQYFGGGVMYWNPSDHLGTGFSRPPSLSSDDSSWAWHEAEMKRSVDDMVAFSSSYSTNGLASPTAASFCSPFDPLGPANQPLGYVLPGNELSTKVLQAPPTTSEATGEEEVSGTLASLSGDVEGNSADSLPYPILRPIIIPNMSKSEYKRSYDTKSPNVPPARREHPRIKRPPSPVVLCVPRAPRPPPPSPVSNSRARRGFPTVRSGSSSPRHWGMRGWFHDGVNWEEPCGAEVVLPWRNKSLAVRPIIQPLPGALLQDHLIAMSQLGRDQEHPDVAFPLQPPELLNCPTQGESLSLIHGLLNDEIDSFCKQVAAENMARKPYINWAIKRVTRSLQVLWPRSRTNIFGSSATGLSLPSSDVDLVVCLPPVRNLEPIKEAGILEGRNGIKETCLQHAARYLANQEWVKTDSLKTVENTAIPIIMLVVEVPCDMVCSIQSPKDGPDCITVDQDSNTEMVRFEESAAANSLPTNTGNLANAKSVRLDISFKTPSHTGLQTTQLVKDLTEQFPAATPLALVLKQFLADRTLDQSYSGGLSSYCLVLLITRFLQHEHHLGRSINQNLGGLLMDFLYFFGNVFDPRQMRVSVQGSGIYRNRERGHSIDPIHIDDPLFPTNNVGRNCFRIHQCIKAFSEAYSVLENELTCITSSSDSCGKQLHNLLPKIIPSIISS</sequence>
<dbReference type="InterPro" id="IPR002058">
    <property type="entry name" value="PAP_assoc"/>
</dbReference>
<feature type="compositionally biased region" description="Polar residues" evidence="3">
    <location>
        <begin position="413"/>
        <end position="428"/>
    </location>
</feature>
<keyword evidence="2" id="KW-0460">Magnesium</keyword>
<evidence type="ECO:0000256" key="3">
    <source>
        <dbReference type="SAM" id="MobiDB-lite"/>
    </source>
</evidence>
<dbReference type="GO" id="GO:0016779">
    <property type="term" value="F:nucleotidyltransferase activity"/>
    <property type="evidence" value="ECO:0007669"/>
    <property type="project" value="UniProtKB-ARBA"/>
</dbReference>
<feature type="domain" description="PAP-associated" evidence="4">
    <location>
        <begin position="1374"/>
        <end position="1427"/>
    </location>
</feature>
<dbReference type="EMBL" id="JBANAX010000336">
    <property type="protein sequence ID" value="KAL1213562.1"/>
    <property type="molecule type" value="Genomic_DNA"/>
</dbReference>
<evidence type="ECO:0000259" key="5">
    <source>
        <dbReference type="Pfam" id="PF22600"/>
    </source>
</evidence>
<evidence type="ECO:0000313" key="7">
    <source>
        <dbReference type="Proteomes" id="UP001558713"/>
    </source>
</evidence>
<evidence type="ECO:0000256" key="1">
    <source>
        <dbReference type="ARBA" id="ARBA00022723"/>
    </source>
</evidence>
<evidence type="ECO:0000256" key="2">
    <source>
        <dbReference type="ARBA" id="ARBA00022842"/>
    </source>
</evidence>
<dbReference type="InterPro" id="IPR045862">
    <property type="entry name" value="Trf4-like"/>
</dbReference>
<dbReference type="Pfam" id="PF03828">
    <property type="entry name" value="PAP_assoc"/>
    <property type="match status" value="1"/>
</dbReference>
<feature type="region of interest" description="Disordered" evidence="3">
    <location>
        <begin position="413"/>
        <end position="455"/>
    </location>
</feature>
<reference evidence="6 7" key="1">
    <citation type="submission" date="2024-04" db="EMBL/GenBank/DDBJ databases">
        <title>Genome assembly C_amara_ONT_v2.</title>
        <authorList>
            <person name="Yant L."/>
            <person name="Moore C."/>
            <person name="Slenker M."/>
        </authorList>
    </citation>
    <scope>NUCLEOTIDE SEQUENCE [LARGE SCALE GENOMIC DNA]</scope>
    <source>
        <tissue evidence="6">Leaf</tissue>
    </source>
</reference>
<organism evidence="6 7">
    <name type="scientific">Cardamine amara subsp. amara</name>
    <dbReference type="NCBI Taxonomy" id="228776"/>
    <lineage>
        <taxon>Eukaryota</taxon>
        <taxon>Viridiplantae</taxon>
        <taxon>Streptophyta</taxon>
        <taxon>Embryophyta</taxon>
        <taxon>Tracheophyta</taxon>
        <taxon>Spermatophyta</taxon>
        <taxon>Magnoliopsida</taxon>
        <taxon>eudicotyledons</taxon>
        <taxon>Gunneridae</taxon>
        <taxon>Pentapetalae</taxon>
        <taxon>rosids</taxon>
        <taxon>malvids</taxon>
        <taxon>Brassicales</taxon>
        <taxon>Brassicaceae</taxon>
        <taxon>Cardamineae</taxon>
        <taxon>Cardamine</taxon>
    </lineage>
</organism>
<gene>
    <name evidence="6" type="ORF">V5N11_000634</name>
</gene>
<feature type="compositionally biased region" description="Basic residues" evidence="3">
    <location>
        <begin position="429"/>
        <end position="440"/>
    </location>
</feature>
<dbReference type="PANTHER" id="PTHR23092">
    <property type="entry name" value="POLY(A) RNA POLYMERASE"/>
    <property type="match status" value="1"/>
</dbReference>
<name>A0ABD1B4H9_CARAN</name>
<evidence type="ECO:0000259" key="4">
    <source>
        <dbReference type="Pfam" id="PF03828"/>
    </source>
</evidence>
<dbReference type="GO" id="GO:0046872">
    <property type="term" value="F:metal ion binding"/>
    <property type="evidence" value="ECO:0007669"/>
    <property type="project" value="UniProtKB-KW"/>
</dbReference>